<dbReference type="OrthoDB" id="5296913at2"/>
<dbReference type="PANTHER" id="PTHR45138">
    <property type="entry name" value="REGULATORY COMPONENTS OF SENSORY TRANSDUCTION SYSTEM"/>
    <property type="match status" value="1"/>
</dbReference>
<dbReference type="PROSITE" id="PS50887">
    <property type="entry name" value="GGDEF"/>
    <property type="match status" value="1"/>
</dbReference>
<evidence type="ECO:0000256" key="3">
    <source>
        <dbReference type="SAM" id="MobiDB-lite"/>
    </source>
</evidence>
<dbReference type="CDD" id="cd01949">
    <property type="entry name" value="GGDEF"/>
    <property type="match status" value="1"/>
</dbReference>
<evidence type="ECO:0000259" key="5">
    <source>
        <dbReference type="PROSITE" id="PS50887"/>
    </source>
</evidence>
<dbReference type="SMART" id="SM00267">
    <property type="entry name" value="GGDEF"/>
    <property type="match status" value="1"/>
</dbReference>
<feature type="domain" description="GGDEF" evidence="5">
    <location>
        <begin position="246"/>
        <end position="381"/>
    </location>
</feature>
<feature type="transmembrane region" description="Helical" evidence="4">
    <location>
        <begin position="20"/>
        <end position="43"/>
    </location>
</feature>
<keyword evidence="4" id="KW-0812">Transmembrane</keyword>
<dbReference type="InterPro" id="IPR043128">
    <property type="entry name" value="Rev_trsase/Diguanyl_cyclase"/>
</dbReference>
<evidence type="ECO:0000313" key="6">
    <source>
        <dbReference type="EMBL" id="RTQ98199.1"/>
    </source>
</evidence>
<feature type="transmembrane region" description="Helical" evidence="4">
    <location>
        <begin position="79"/>
        <end position="97"/>
    </location>
</feature>
<dbReference type="Pfam" id="PF00990">
    <property type="entry name" value="GGDEF"/>
    <property type="match status" value="1"/>
</dbReference>
<feature type="transmembrane region" description="Helical" evidence="4">
    <location>
        <begin position="103"/>
        <end position="123"/>
    </location>
</feature>
<keyword evidence="7" id="KW-1185">Reference proteome</keyword>
<dbReference type="Gene3D" id="3.30.70.270">
    <property type="match status" value="1"/>
</dbReference>
<dbReference type="RefSeq" id="WP_126486904.1">
    <property type="nucleotide sequence ID" value="NZ_RXNS01000026.1"/>
</dbReference>
<reference evidence="6 7" key="1">
    <citation type="submission" date="2018-12" db="EMBL/GenBank/DDBJ databases">
        <authorList>
            <person name="Yu L."/>
        </authorList>
    </citation>
    <scope>NUCLEOTIDE SEQUENCE [LARGE SCALE GENOMIC DNA]</scope>
    <source>
        <strain evidence="6 7">11S</strain>
    </source>
</reference>
<evidence type="ECO:0000256" key="2">
    <source>
        <dbReference type="ARBA" id="ARBA00034247"/>
    </source>
</evidence>
<protein>
    <recommendedName>
        <fullName evidence="1">diguanylate cyclase</fullName>
        <ecNumber evidence="1">2.7.7.65</ecNumber>
    </recommendedName>
</protein>
<comment type="catalytic activity">
    <reaction evidence="2">
        <text>2 GTP = 3',3'-c-di-GMP + 2 diphosphate</text>
        <dbReference type="Rhea" id="RHEA:24898"/>
        <dbReference type="ChEBI" id="CHEBI:33019"/>
        <dbReference type="ChEBI" id="CHEBI:37565"/>
        <dbReference type="ChEBI" id="CHEBI:58805"/>
        <dbReference type="EC" id="2.7.7.65"/>
    </reaction>
</comment>
<feature type="transmembrane region" description="Helical" evidence="4">
    <location>
        <begin position="155"/>
        <end position="173"/>
    </location>
</feature>
<evidence type="ECO:0000256" key="1">
    <source>
        <dbReference type="ARBA" id="ARBA00012528"/>
    </source>
</evidence>
<dbReference type="InterPro" id="IPR029787">
    <property type="entry name" value="Nucleotide_cyclase"/>
</dbReference>
<gene>
    <name evidence="6" type="ORF">EKG36_19285</name>
</gene>
<name>A0A3S0QYT9_9GAMM</name>
<feature type="transmembrane region" description="Helical" evidence="4">
    <location>
        <begin position="49"/>
        <end position="67"/>
    </location>
</feature>
<dbReference type="PANTHER" id="PTHR45138:SF9">
    <property type="entry name" value="DIGUANYLATE CYCLASE DGCM-RELATED"/>
    <property type="match status" value="1"/>
</dbReference>
<dbReference type="NCBIfam" id="TIGR00254">
    <property type="entry name" value="GGDEF"/>
    <property type="match status" value="1"/>
</dbReference>
<sequence length="391" mass="43690">MSQDRQARLSAEECEQQARLNAALMACGIIGLLCYLPFDYWMIPERWPALWAGRLLVVGLLALCLAWQHRQPARSERALLVAALGTTLFLAWGAAQITEPYAFFFWNQSLAVAMFILLPVVSVWRPRCMLLHNAVMLLAYGLCFVLWSPFDLVELMRLGGVFLLIGWLISPLLSQVRYGIFHRTAALSHALRERNAELTAANEELAAHQQELTYLANFDAMTGLANRRWGMTFLRENLDDCYRKRWPLSLLLVDIDRLKVVNDSRGHASGDRLICHVARAIAGQLCNGELACRLGGDEFLVIMPDADAAEAGERAGRLSAALESARLESDPELVATVSVGEATYRPWQEGVADMDALIQRADSAMYSCKRHSRQHPRASGAAPQRARRRGD</sequence>
<keyword evidence="4" id="KW-1133">Transmembrane helix</keyword>
<evidence type="ECO:0000313" key="7">
    <source>
        <dbReference type="Proteomes" id="UP000267400"/>
    </source>
</evidence>
<keyword evidence="4" id="KW-0472">Membrane</keyword>
<feature type="transmembrane region" description="Helical" evidence="4">
    <location>
        <begin position="130"/>
        <end position="149"/>
    </location>
</feature>
<comment type="caution">
    <text evidence="6">The sequence shown here is derived from an EMBL/GenBank/DDBJ whole genome shotgun (WGS) entry which is preliminary data.</text>
</comment>
<accession>A0A3S0QYT9</accession>
<dbReference type="EMBL" id="RXNS01000026">
    <property type="protein sequence ID" value="RTQ98199.1"/>
    <property type="molecule type" value="Genomic_DNA"/>
</dbReference>
<evidence type="ECO:0000256" key="4">
    <source>
        <dbReference type="SAM" id="Phobius"/>
    </source>
</evidence>
<feature type="region of interest" description="Disordered" evidence="3">
    <location>
        <begin position="368"/>
        <end position="391"/>
    </location>
</feature>
<dbReference type="InterPro" id="IPR050469">
    <property type="entry name" value="Diguanylate_Cyclase"/>
</dbReference>
<dbReference type="AlphaFoldDB" id="A0A3S0QYT9"/>
<proteinExistence type="predicted"/>
<dbReference type="InterPro" id="IPR000160">
    <property type="entry name" value="GGDEF_dom"/>
</dbReference>
<dbReference type="SUPFAM" id="SSF55073">
    <property type="entry name" value="Nucleotide cyclase"/>
    <property type="match status" value="1"/>
</dbReference>
<dbReference type="Proteomes" id="UP000267400">
    <property type="component" value="Unassembled WGS sequence"/>
</dbReference>
<organism evidence="6 7">
    <name type="scientific">Halomonas nitroreducens</name>
    <dbReference type="NCBI Taxonomy" id="447425"/>
    <lineage>
        <taxon>Bacteria</taxon>
        <taxon>Pseudomonadati</taxon>
        <taxon>Pseudomonadota</taxon>
        <taxon>Gammaproteobacteria</taxon>
        <taxon>Oceanospirillales</taxon>
        <taxon>Halomonadaceae</taxon>
        <taxon>Halomonas</taxon>
    </lineage>
</organism>
<dbReference type="EC" id="2.7.7.65" evidence="1"/>
<dbReference type="GO" id="GO:0052621">
    <property type="term" value="F:diguanylate cyclase activity"/>
    <property type="evidence" value="ECO:0007669"/>
    <property type="project" value="UniProtKB-EC"/>
</dbReference>